<keyword evidence="1" id="KW-0433">Leucine-rich repeat</keyword>
<evidence type="ECO:0000256" key="2">
    <source>
        <dbReference type="ARBA" id="ARBA00022737"/>
    </source>
</evidence>
<evidence type="ECO:0000313" key="3">
    <source>
        <dbReference type="EnsemblMetazoa" id="MESCA008835-PA"/>
    </source>
</evidence>
<dbReference type="Pfam" id="PF00560">
    <property type="entry name" value="LRR_1"/>
    <property type="match status" value="1"/>
</dbReference>
<dbReference type="STRING" id="36166.T1GYB1"/>
<dbReference type="PROSITE" id="PS51450">
    <property type="entry name" value="LRR"/>
    <property type="match status" value="2"/>
</dbReference>
<dbReference type="HOGENOM" id="CLU_075398_0_0_1"/>
<dbReference type="EMBL" id="CAQQ02374119">
    <property type="status" value="NOT_ANNOTATED_CDS"/>
    <property type="molecule type" value="Genomic_DNA"/>
</dbReference>
<name>T1GYB1_MEGSC</name>
<dbReference type="InterPro" id="IPR032675">
    <property type="entry name" value="LRR_dom_sf"/>
</dbReference>
<protein>
    <submittedName>
        <fullName evidence="3">Uncharacterized protein</fullName>
    </submittedName>
</protein>
<dbReference type="Gene3D" id="3.80.10.10">
    <property type="entry name" value="Ribonuclease Inhibitor"/>
    <property type="match status" value="3"/>
</dbReference>
<dbReference type="InterPro" id="IPR001611">
    <property type="entry name" value="Leu-rich_rpt"/>
</dbReference>
<proteinExistence type="predicted"/>
<reference evidence="4" key="1">
    <citation type="submission" date="2013-02" db="EMBL/GenBank/DDBJ databases">
        <authorList>
            <person name="Hughes D."/>
        </authorList>
    </citation>
    <scope>NUCLEOTIDE SEQUENCE</scope>
    <source>
        <strain>Durham</strain>
        <strain evidence="4">NC isolate 2 -- Noor lab</strain>
    </source>
</reference>
<keyword evidence="2" id="KW-0677">Repeat</keyword>
<dbReference type="AlphaFoldDB" id="T1GYB1"/>
<dbReference type="PANTHER" id="PTHR24366:SF168">
    <property type="entry name" value="GH22922P-RELATED"/>
    <property type="match status" value="1"/>
</dbReference>
<dbReference type="EnsemblMetazoa" id="MESCA008835-RA">
    <property type="protein sequence ID" value="MESCA008835-PA"/>
    <property type="gene ID" value="MESCA008835"/>
</dbReference>
<accession>T1GYB1</accession>
<dbReference type="OMA" id="MNIVIGY"/>
<dbReference type="Proteomes" id="UP000015102">
    <property type="component" value="Unassembled WGS sequence"/>
</dbReference>
<dbReference type="SMART" id="SM00369">
    <property type="entry name" value="LRR_TYP"/>
    <property type="match status" value="7"/>
</dbReference>
<dbReference type="Pfam" id="PF13855">
    <property type="entry name" value="LRR_8"/>
    <property type="match status" value="2"/>
</dbReference>
<evidence type="ECO:0000256" key="1">
    <source>
        <dbReference type="ARBA" id="ARBA00022614"/>
    </source>
</evidence>
<dbReference type="InterPro" id="IPR003591">
    <property type="entry name" value="Leu-rich_rpt_typical-subtyp"/>
</dbReference>
<dbReference type="PANTHER" id="PTHR24366">
    <property type="entry name" value="IG(IMMUNOGLOBULIN) AND LRR(LEUCINE RICH REPEAT) DOMAINS"/>
    <property type="match status" value="1"/>
</dbReference>
<keyword evidence="4" id="KW-1185">Reference proteome</keyword>
<organism evidence="3 4">
    <name type="scientific">Megaselia scalaris</name>
    <name type="common">Humpbacked fly</name>
    <name type="synonym">Phora scalaris</name>
    <dbReference type="NCBI Taxonomy" id="36166"/>
    <lineage>
        <taxon>Eukaryota</taxon>
        <taxon>Metazoa</taxon>
        <taxon>Ecdysozoa</taxon>
        <taxon>Arthropoda</taxon>
        <taxon>Hexapoda</taxon>
        <taxon>Insecta</taxon>
        <taxon>Pterygota</taxon>
        <taxon>Neoptera</taxon>
        <taxon>Endopterygota</taxon>
        <taxon>Diptera</taxon>
        <taxon>Brachycera</taxon>
        <taxon>Muscomorpha</taxon>
        <taxon>Platypezoidea</taxon>
        <taxon>Phoridae</taxon>
        <taxon>Megaseliini</taxon>
        <taxon>Megaselia</taxon>
    </lineage>
</organism>
<evidence type="ECO:0000313" key="4">
    <source>
        <dbReference type="Proteomes" id="UP000015102"/>
    </source>
</evidence>
<sequence>MPSSLDIFAKTSKLQLIDLSGNDIEEPMLKRIHFKSLHALSSLDLSRNTNINGIDYLAFKFTALKALNMSSVRLMNLNKLGNDNITNIDFSNNEISQIPVNSFEDLKNLITLNLSCNNILELKEPVFRDTKNLKELRLQGNNLRKLDFKIFQNLVNLETLDLSSNCLESIPELMNLIKLQNLFLQDNFLKIIPSNRALPITLKTLDISNNSLRFIGKNTFQNIQSLNSLDISYTNNTYIDFDTNVYNPFEI</sequence>
<reference evidence="3" key="2">
    <citation type="submission" date="2015-06" db="UniProtKB">
        <authorList>
            <consortium name="EnsemblMetazoa"/>
        </authorList>
    </citation>
    <scope>IDENTIFICATION</scope>
</reference>
<dbReference type="SUPFAM" id="SSF52058">
    <property type="entry name" value="L domain-like"/>
    <property type="match status" value="1"/>
</dbReference>